<evidence type="ECO:0000256" key="5">
    <source>
        <dbReference type="PIRNR" id="PIRNR005673"/>
    </source>
</evidence>
<evidence type="ECO:0000259" key="8">
    <source>
        <dbReference type="PROSITE" id="PS51214"/>
    </source>
</evidence>
<dbReference type="SMART" id="SM00185">
    <property type="entry name" value="ARM"/>
    <property type="match status" value="8"/>
</dbReference>
<evidence type="ECO:0000313" key="9">
    <source>
        <dbReference type="EMBL" id="MFH4981547.1"/>
    </source>
</evidence>
<dbReference type="SUPFAM" id="SSF48371">
    <property type="entry name" value="ARM repeat"/>
    <property type="match status" value="1"/>
</dbReference>
<keyword evidence="10" id="KW-1185">Reference proteome</keyword>
<feature type="repeat" description="ARM" evidence="6">
    <location>
        <begin position="163"/>
        <end position="205"/>
    </location>
</feature>
<accession>A0ABD6EY67</accession>
<dbReference type="PIRSF" id="PIRSF005673">
    <property type="entry name" value="Importin_alpha"/>
    <property type="match status" value="1"/>
</dbReference>
<dbReference type="InterPro" id="IPR000225">
    <property type="entry name" value="Armadillo"/>
</dbReference>
<organism evidence="9 10">
    <name type="scientific">Gnathostoma spinigerum</name>
    <dbReference type="NCBI Taxonomy" id="75299"/>
    <lineage>
        <taxon>Eukaryota</taxon>
        <taxon>Metazoa</taxon>
        <taxon>Ecdysozoa</taxon>
        <taxon>Nematoda</taxon>
        <taxon>Chromadorea</taxon>
        <taxon>Rhabditida</taxon>
        <taxon>Spirurina</taxon>
        <taxon>Gnathostomatomorpha</taxon>
        <taxon>Gnathostomatoidea</taxon>
        <taxon>Gnathostomatidae</taxon>
        <taxon>Gnathostoma</taxon>
    </lineage>
</organism>
<keyword evidence="2 5" id="KW-0813">Transport</keyword>
<dbReference type="Gene3D" id="1.25.10.10">
    <property type="entry name" value="Leucine-rich Repeat Variant"/>
    <property type="match status" value="1"/>
</dbReference>
<comment type="caution">
    <text evidence="9">The sequence shown here is derived from an EMBL/GenBank/DDBJ whole genome shotgun (WGS) entry which is preliminary data.</text>
</comment>
<reference evidence="9 10" key="1">
    <citation type="submission" date="2024-08" db="EMBL/GenBank/DDBJ databases">
        <title>Gnathostoma spinigerum genome.</title>
        <authorList>
            <person name="Gonzalez-Bertolin B."/>
            <person name="Monzon S."/>
            <person name="Zaballos A."/>
            <person name="Jimenez P."/>
            <person name="Dekumyoy P."/>
            <person name="Varona S."/>
            <person name="Cuesta I."/>
            <person name="Sumanam S."/>
            <person name="Adisakwattana P."/>
            <person name="Gasser R.B."/>
            <person name="Hernandez-Gonzalez A."/>
            <person name="Young N.D."/>
            <person name="Perteguer M.J."/>
        </authorList>
    </citation>
    <scope>NUCLEOTIDE SEQUENCE [LARGE SCALE GENOMIC DNA]</scope>
    <source>
        <strain evidence="9">AL3</strain>
        <tissue evidence="9">Liver</tissue>
    </source>
</reference>
<dbReference type="Gene3D" id="1.20.5.690">
    <property type="entry name" value="Importin-alpha, importin-beta-binding domain"/>
    <property type="match status" value="1"/>
</dbReference>
<dbReference type="Pfam" id="PF16186">
    <property type="entry name" value="Arm_3"/>
    <property type="match status" value="1"/>
</dbReference>
<dbReference type="InterPro" id="IPR002652">
    <property type="entry name" value="Importin-a_IBB"/>
</dbReference>
<name>A0ABD6EY67_9BILA</name>
<proteinExistence type="inferred from homology"/>
<dbReference type="InterPro" id="IPR011989">
    <property type="entry name" value="ARM-like"/>
</dbReference>
<evidence type="ECO:0000256" key="2">
    <source>
        <dbReference type="ARBA" id="ARBA00022448"/>
    </source>
</evidence>
<evidence type="ECO:0000256" key="4">
    <source>
        <dbReference type="ARBA" id="ARBA00022927"/>
    </source>
</evidence>
<dbReference type="Pfam" id="PF01749">
    <property type="entry name" value="IBB"/>
    <property type="match status" value="1"/>
</dbReference>
<dbReference type="GO" id="GO:0015031">
    <property type="term" value="P:protein transport"/>
    <property type="evidence" value="ECO:0007669"/>
    <property type="project" value="UniProtKB-KW"/>
</dbReference>
<gene>
    <name evidence="9" type="ORF">AB6A40_008256</name>
</gene>
<dbReference type="PANTHER" id="PTHR23316">
    <property type="entry name" value="IMPORTIN ALPHA"/>
    <property type="match status" value="1"/>
</dbReference>
<evidence type="ECO:0000256" key="1">
    <source>
        <dbReference type="ARBA" id="ARBA00010394"/>
    </source>
</evidence>
<keyword evidence="3" id="KW-0677">Repeat</keyword>
<feature type="region of interest" description="Disordered" evidence="7">
    <location>
        <begin position="1"/>
        <end position="23"/>
    </location>
</feature>
<evidence type="ECO:0000256" key="7">
    <source>
        <dbReference type="SAM" id="MobiDB-lite"/>
    </source>
</evidence>
<evidence type="ECO:0000256" key="3">
    <source>
        <dbReference type="ARBA" id="ARBA00022737"/>
    </source>
</evidence>
<dbReference type="PROSITE" id="PS50176">
    <property type="entry name" value="ARM_REPEAT"/>
    <property type="match status" value="2"/>
</dbReference>
<dbReference type="PROSITE" id="PS51214">
    <property type="entry name" value="IBB"/>
    <property type="match status" value="1"/>
</dbReference>
<dbReference type="InterPro" id="IPR032413">
    <property type="entry name" value="Arm_3"/>
</dbReference>
<keyword evidence="4 5" id="KW-0653">Protein transport</keyword>
<protein>
    <recommendedName>
        <fullName evidence="5">Importin subunit alpha</fullName>
    </recommendedName>
</protein>
<dbReference type="Pfam" id="PF00514">
    <property type="entry name" value="Arm"/>
    <property type="match status" value="8"/>
</dbReference>
<evidence type="ECO:0000256" key="6">
    <source>
        <dbReference type="PROSITE-ProRule" id="PRU00259"/>
    </source>
</evidence>
<dbReference type="EMBL" id="JBGFUD010007435">
    <property type="protein sequence ID" value="MFH4981547.1"/>
    <property type="molecule type" value="Genomic_DNA"/>
</dbReference>
<evidence type="ECO:0000313" key="10">
    <source>
        <dbReference type="Proteomes" id="UP001608902"/>
    </source>
</evidence>
<feature type="repeat" description="ARM" evidence="6">
    <location>
        <begin position="120"/>
        <end position="148"/>
    </location>
</feature>
<dbReference type="AlphaFoldDB" id="A0ABD6EY67"/>
<dbReference type="InterPro" id="IPR016024">
    <property type="entry name" value="ARM-type_fold"/>
</dbReference>
<dbReference type="InterPro" id="IPR036975">
    <property type="entry name" value="Importin-a_IBB_sf"/>
</dbReference>
<feature type="domain" description="IBB" evidence="8">
    <location>
        <begin position="5"/>
        <end position="68"/>
    </location>
</feature>
<dbReference type="Proteomes" id="UP001608902">
    <property type="component" value="Unassembled WGS sequence"/>
</dbReference>
<dbReference type="InterPro" id="IPR024931">
    <property type="entry name" value="Importin_alpha"/>
</dbReference>
<feature type="compositionally biased region" description="Polar residues" evidence="7">
    <location>
        <begin position="10"/>
        <end position="22"/>
    </location>
</feature>
<sequence length="524" mass="57431">MDAMVDISSVDESTASQISTRESMYKNRGMTSIELRKRRETDAVQLRKNKRDDAFSKRRNIDASDSFVEDNDDENSVTAAVFRNDDLLSLLSDDPKLQGNILHLLRKHACAPYDDIIRLGLVPVIVSILKSNDSLEIRRDAAWLLSDIVSGTTAHTRCVVEADAVPTFIALLSSDDEELRKQCLVALGNIAGDQNAYRTICIDNGIMPALLNLVNASNSASECRNAVWTISNVCRGKKCPEEYQKAVVVLPALSKLLFSRDAAVVADACRALTYLSDGPDEYIECVIQAGVVRRLVELLLHPDHKVCSSALMAVGNIVTGTNQQTQAVLNCSALGCLGYLLQNSKETLEQEVCWTLSNILAGNRKQIQAVIDAHLLPPLISVLSSGKFKSRKEACWAVSNAIAGGSVAQIATIVNEGAVHPLCDLLTVMEPRIVDIALTALENILKAGEVTKNRTKSSVNPYCELIEEAHGLEKLEFLQQSPNFEIYVKAFDLIETFFADNENDETVDVADQGEMHSETANFAF</sequence>
<comment type="similarity">
    <text evidence="1 5">Belongs to the importin alpha family.</text>
</comment>